<evidence type="ECO:0000256" key="1">
    <source>
        <dbReference type="SAM" id="MobiDB-lite"/>
    </source>
</evidence>
<dbReference type="EMBL" id="BOMI01000212">
    <property type="protein sequence ID" value="GID80953.1"/>
    <property type="molecule type" value="Genomic_DNA"/>
</dbReference>
<reference evidence="2 3" key="1">
    <citation type="submission" date="2021-01" db="EMBL/GenBank/DDBJ databases">
        <title>Whole genome shotgun sequence of Actinoplanes deccanensis NBRC 13994.</title>
        <authorList>
            <person name="Komaki H."/>
            <person name="Tamura T."/>
        </authorList>
    </citation>
    <scope>NUCLEOTIDE SEQUENCE [LARGE SCALE GENOMIC DNA]</scope>
    <source>
        <strain evidence="2 3">NBRC 13994</strain>
    </source>
</reference>
<gene>
    <name evidence="2" type="ORF">Ade02nite_95940</name>
</gene>
<accession>A0ABQ3YLS1</accession>
<evidence type="ECO:0000313" key="2">
    <source>
        <dbReference type="EMBL" id="GID80953.1"/>
    </source>
</evidence>
<comment type="caution">
    <text evidence="2">The sequence shown here is derived from an EMBL/GenBank/DDBJ whole genome shotgun (WGS) entry which is preliminary data.</text>
</comment>
<name>A0ABQ3YLS1_9ACTN</name>
<keyword evidence="3" id="KW-1185">Reference proteome</keyword>
<organism evidence="2 3">
    <name type="scientific">Paractinoplanes deccanensis</name>
    <dbReference type="NCBI Taxonomy" id="113561"/>
    <lineage>
        <taxon>Bacteria</taxon>
        <taxon>Bacillati</taxon>
        <taxon>Actinomycetota</taxon>
        <taxon>Actinomycetes</taxon>
        <taxon>Micromonosporales</taxon>
        <taxon>Micromonosporaceae</taxon>
        <taxon>Paractinoplanes</taxon>
    </lineage>
</organism>
<sequence>MSLPATSSFSHHNDPTCGFTETGPLKLALQLGTAVAQQADPEPRPPEFRQDAERVMLRLAEAGMTAPVMPERDGELGG</sequence>
<feature type="compositionally biased region" description="Polar residues" evidence="1">
    <location>
        <begin position="1"/>
        <end position="10"/>
    </location>
</feature>
<dbReference type="RefSeq" id="WP_203778159.1">
    <property type="nucleotide sequence ID" value="NZ_BAAABO010000041.1"/>
</dbReference>
<feature type="region of interest" description="Disordered" evidence="1">
    <location>
        <begin position="1"/>
        <end position="22"/>
    </location>
</feature>
<evidence type="ECO:0000313" key="3">
    <source>
        <dbReference type="Proteomes" id="UP000609879"/>
    </source>
</evidence>
<proteinExistence type="predicted"/>
<dbReference type="Proteomes" id="UP000609879">
    <property type="component" value="Unassembled WGS sequence"/>
</dbReference>
<protein>
    <submittedName>
        <fullName evidence="2">Uncharacterized protein</fullName>
    </submittedName>
</protein>